<proteinExistence type="predicted"/>
<evidence type="ECO:0000256" key="1">
    <source>
        <dbReference type="SAM" id="MobiDB-lite"/>
    </source>
</evidence>
<reference evidence="2" key="2">
    <citation type="submission" date="2022-01" db="EMBL/GenBank/DDBJ databases">
        <authorList>
            <person name="Yamashiro T."/>
            <person name="Shiraishi A."/>
            <person name="Satake H."/>
            <person name="Nakayama K."/>
        </authorList>
    </citation>
    <scope>NUCLEOTIDE SEQUENCE</scope>
</reference>
<feature type="region of interest" description="Disordered" evidence="1">
    <location>
        <begin position="353"/>
        <end position="417"/>
    </location>
</feature>
<dbReference type="Proteomes" id="UP001151760">
    <property type="component" value="Unassembled WGS sequence"/>
</dbReference>
<feature type="compositionally biased region" description="Basic and acidic residues" evidence="1">
    <location>
        <begin position="353"/>
        <end position="364"/>
    </location>
</feature>
<evidence type="ECO:0000313" key="2">
    <source>
        <dbReference type="EMBL" id="GJT46538.1"/>
    </source>
</evidence>
<dbReference type="EMBL" id="BQNB010015994">
    <property type="protein sequence ID" value="GJT46538.1"/>
    <property type="molecule type" value="Genomic_DNA"/>
</dbReference>
<feature type="compositionally biased region" description="Basic residues" evidence="1">
    <location>
        <begin position="377"/>
        <end position="399"/>
    </location>
</feature>
<feature type="compositionally biased region" description="Basic and acidic residues" evidence="1">
    <location>
        <begin position="139"/>
        <end position="161"/>
    </location>
</feature>
<evidence type="ECO:0000313" key="3">
    <source>
        <dbReference type="Proteomes" id="UP001151760"/>
    </source>
</evidence>
<sequence length="708" mass="82846">MAQHVLPAAQLVPQYKSIGRCNNYAMLQRIPCSPECKIVGLILLDHCLSHAQTATADVPAVYLQQFWRTMSKKFPNISKRIDEDYHSIKDDIPLNSETDDFKKSPIVSASLPVSKKRKQIVGESSSPRKSLKITIKQKQIVEKDDADFEDRIEPKSHKDNPEVVDDDDDKERETKDDEMGSLEIRNEETQTTIPTPLSSPRKILSSDKKTSQELTDIVSTTTTSKHSQVKKRISSKYSHTLGALRKMCRHQVNTIIEDRDAFRSQVLDFVFKEFKAHAPASIAELFKNHVQSNVIHAHPTTTTSTETESSADLQYQLYLKMKRNLQDRADDIALWEALRHKFKKTFTSNTSCREDNFHSHHNEHQDDDAPPEEEKRVKRSKTTKRTKSARGSTSKHSRKDSKTYVSKQQSQHQEWDAWEEENVVDEDENMPTHLEQSTNFMENQIVWESRQPDILRTIPKTLIFYGPQRNPNEPPRPLYNKDLFFLKYGNTKEKKYILSLHKIHAEEFPEPDLEEKVYKQNQKKVRKNPKDYYSNHKITEVVRIVTDQPHGLDFMEKILVMKSNDKPDSFSEADFKYLNKNDIEDLYYLCRSKEIDNRKVKLMNSLIMFIRSCVIWERVYDFQLGIESYQMKVYLTAPTLTFPVMYLEEIVKFCDATLEKVLNEVKLRMFESKFLKKPPLLGELDQDIMKAYEREISKRLSHRQQMQR</sequence>
<name>A0ABQ5E6T0_9ASTR</name>
<feature type="compositionally biased region" description="Polar residues" evidence="1">
    <location>
        <begin position="403"/>
        <end position="412"/>
    </location>
</feature>
<organism evidence="2 3">
    <name type="scientific">Tanacetum coccineum</name>
    <dbReference type="NCBI Taxonomy" id="301880"/>
    <lineage>
        <taxon>Eukaryota</taxon>
        <taxon>Viridiplantae</taxon>
        <taxon>Streptophyta</taxon>
        <taxon>Embryophyta</taxon>
        <taxon>Tracheophyta</taxon>
        <taxon>Spermatophyta</taxon>
        <taxon>Magnoliopsida</taxon>
        <taxon>eudicotyledons</taxon>
        <taxon>Gunneridae</taxon>
        <taxon>Pentapetalae</taxon>
        <taxon>asterids</taxon>
        <taxon>campanulids</taxon>
        <taxon>Asterales</taxon>
        <taxon>Asteraceae</taxon>
        <taxon>Asteroideae</taxon>
        <taxon>Anthemideae</taxon>
        <taxon>Anthemidinae</taxon>
        <taxon>Tanacetum</taxon>
    </lineage>
</organism>
<reference evidence="2" key="1">
    <citation type="journal article" date="2022" name="Int. J. Mol. Sci.">
        <title>Draft Genome of Tanacetum Coccineum: Genomic Comparison of Closely Related Tanacetum-Family Plants.</title>
        <authorList>
            <person name="Yamashiro T."/>
            <person name="Shiraishi A."/>
            <person name="Nakayama K."/>
            <person name="Satake H."/>
        </authorList>
    </citation>
    <scope>NUCLEOTIDE SEQUENCE</scope>
</reference>
<feature type="region of interest" description="Disordered" evidence="1">
    <location>
        <begin position="114"/>
        <end position="209"/>
    </location>
</feature>
<gene>
    <name evidence="2" type="ORF">Tco_0955253</name>
</gene>
<accession>A0ABQ5E6T0</accession>
<feature type="compositionally biased region" description="Basic and acidic residues" evidence="1">
    <location>
        <begin position="171"/>
        <end position="188"/>
    </location>
</feature>
<comment type="caution">
    <text evidence="2">The sequence shown here is derived from an EMBL/GenBank/DDBJ whole genome shotgun (WGS) entry which is preliminary data.</text>
</comment>
<keyword evidence="3" id="KW-1185">Reference proteome</keyword>
<protein>
    <submittedName>
        <fullName evidence="2">Uncharacterized protein</fullName>
    </submittedName>
</protein>
<feature type="compositionally biased region" description="Polar residues" evidence="1">
    <location>
        <begin position="189"/>
        <end position="198"/>
    </location>
</feature>